<evidence type="ECO:0000313" key="1">
    <source>
        <dbReference type="EMBL" id="CAH1408255.1"/>
    </source>
</evidence>
<evidence type="ECO:0000313" key="2">
    <source>
        <dbReference type="Proteomes" id="UP001152798"/>
    </source>
</evidence>
<accession>A0A9P0HTY5</accession>
<name>A0A9P0HTY5_NEZVI</name>
<dbReference type="EMBL" id="OV725083">
    <property type="protein sequence ID" value="CAH1408255.1"/>
    <property type="molecule type" value="Genomic_DNA"/>
</dbReference>
<keyword evidence="2" id="KW-1185">Reference proteome</keyword>
<protein>
    <submittedName>
        <fullName evidence="1">Uncharacterized protein</fullName>
    </submittedName>
</protein>
<dbReference type="AlphaFoldDB" id="A0A9P0HTY5"/>
<reference evidence="1" key="1">
    <citation type="submission" date="2022-01" db="EMBL/GenBank/DDBJ databases">
        <authorList>
            <person name="King R."/>
        </authorList>
    </citation>
    <scope>NUCLEOTIDE SEQUENCE</scope>
</reference>
<proteinExistence type="predicted"/>
<gene>
    <name evidence="1" type="ORF">NEZAVI_LOCUS15819</name>
</gene>
<sequence length="190" mass="22359">MDALHHPLDHNTASPQSYLFTDWEIEKNHVCPGPLLYDKGFLRDTLWYRKAPEERLEMVHKEGALCNKQRGRGLYCIPIKEATSSFDLRKLYLNKPMDKYNIGPRAPYWYHLQLLFPVCITFSKGDILQVYSFLPTVDRKSPNYLRKQEGNPRRAPQLLRSLELQDKEAIDWTNRGLRRSRCAPKQKLLT</sequence>
<organism evidence="1 2">
    <name type="scientific">Nezara viridula</name>
    <name type="common">Southern green stink bug</name>
    <name type="synonym">Cimex viridulus</name>
    <dbReference type="NCBI Taxonomy" id="85310"/>
    <lineage>
        <taxon>Eukaryota</taxon>
        <taxon>Metazoa</taxon>
        <taxon>Ecdysozoa</taxon>
        <taxon>Arthropoda</taxon>
        <taxon>Hexapoda</taxon>
        <taxon>Insecta</taxon>
        <taxon>Pterygota</taxon>
        <taxon>Neoptera</taxon>
        <taxon>Paraneoptera</taxon>
        <taxon>Hemiptera</taxon>
        <taxon>Heteroptera</taxon>
        <taxon>Panheteroptera</taxon>
        <taxon>Pentatomomorpha</taxon>
        <taxon>Pentatomoidea</taxon>
        <taxon>Pentatomidae</taxon>
        <taxon>Pentatominae</taxon>
        <taxon>Nezara</taxon>
    </lineage>
</organism>
<dbReference type="Proteomes" id="UP001152798">
    <property type="component" value="Chromosome 7"/>
</dbReference>